<dbReference type="Proteomes" id="UP000386466">
    <property type="component" value="Unassembled WGS sequence"/>
</dbReference>
<name>A0A485MD78_LYNPA</name>
<dbReference type="EMBL" id="CAAGRJ010000713">
    <property type="protein sequence ID" value="VFV18259.1"/>
    <property type="molecule type" value="Genomic_DNA"/>
</dbReference>
<evidence type="ECO:0000256" key="1">
    <source>
        <dbReference type="SAM" id="Coils"/>
    </source>
</evidence>
<feature type="transmembrane region" description="Helical" evidence="2">
    <location>
        <begin position="156"/>
        <end position="174"/>
    </location>
</feature>
<evidence type="ECO:0000313" key="3">
    <source>
        <dbReference type="EMBL" id="VFV18259.1"/>
    </source>
</evidence>
<accession>A0A485MD78</accession>
<protein>
    <recommendedName>
        <fullName evidence="5">Envelope glycoprotein</fullName>
    </recommendedName>
</protein>
<dbReference type="Pfam" id="PF00429">
    <property type="entry name" value="TLV_coat"/>
    <property type="match status" value="1"/>
</dbReference>
<sequence length="347" mass="38822">MMNTTYKALNHTKPNETEACWLCYSTKPPFYESVAIVGNYSTANNSDTCSWGQRRPGLTLPVLMGNGTCIGTVPTKYSHLCISNRNIFNTSENWIIPPNNSWWLCSYAGLTPCLYKDMFDQSEFCVMVIVFPKIIYHTTEYVDQMWIAPKRVTKRALITAGALTLATIFGLRAIGTGTGISALTIQNKGFSILREAVDKDMERIETAITSLEKSLTSLSEVVLQNRRGLDLLFLQQGGLCAALGEECCFYADHTGIVRDSMAKVREGLNKRKKEKEQEAGWFESWFSASPWLTTLLSALLGPLAILLLALTLGPCIINKIINFVQDRFNAVQLMVLRTQYLPLETLQ</sequence>
<gene>
    <name evidence="3" type="ORF">LYPA_23C013401</name>
</gene>
<keyword evidence="2" id="KW-0472">Membrane</keyword>
<evidence type="ECO:0000256" key="2">
    <source>
        <dbReference type="SAM" id="Phobius"/>
    </source>
</evidence>
<dbReference type="AlphaFoldDB" id="A0A485MD78"/>
<dbReference type="SUPFAM" id="SSF58069">
    <property type="entry name" value="Virus ectodomain"/>
    <property type="match status" value="1"/>
</dbReference>
<keyword evidence="1" id="KW-0175">Coiled coil</keyword>
<organism evidence="3 4">
    <name type="scientific">Lynx pardinus</name>
    <name type="common">Iberian lynx</name>
    <name type="synonym">Felis pardina</name>
    <dbReference type="NCBI Taxonomy" id="191816"/>
    <lineage>
        <taxon>Eukaryota</taxon>
        <taxon>Metazoa</taxon>
        <taxon>Chordata</taxon>
        <taxon>Craniata</taxon>
        <taxon>Vertebrata</taxon>
        <taxon>Euteleostomi</taxon>
        <taxon>Mammalia</taxon>
        <taxon>Eutheria</taxon>
        <taxon>Laurasiatheria</taxon>
        <taxon>Carnivora</taxon>
        <taxon>Feliformia</taxon>
        <taxon>Felidae</taxon>
        <taxon>Felinae</taxon>
        <taxon>Lynx</taxon>
    </lineage>
</organism>
<keyword evidence="2" id="KW-1133">Transmembrane helix</keyword>
<feature type="coiled-coil region" evidence="1">
    <location>
        <begin position="194"/>
        <end position="221"/>
    </location>
</feature>
<feature type="non-terminal residue" evidence="3">
    <location>
        <position position="347"/>
    </location>
</feature>
<reference evidence="3 4" key="1">
    <citation type="submission" date="2019-01" db="EMBL/GenBank/DDBJ databases">
        <authorList>
            <person name="Alioto T."/>
            <person name="Alioto T."/>
        </authorList>
    </citation>
    <scope>NUCLEOTIDE SEQUENCE [LARGE SCALE GENOMIC DNA]</scope>
</reference>
<dbReference type="Gene3D" id="1.10.287.210">
    <property type="match status" value="1"/>
</dbReference>
<keyword evidence="2" id="KW-0812">Transmembrane</keyword>
<evidence type="ECO:0000313" key="4">
    <source>
        <dbReference type="Proteomes" id="UP000386466"/>
    </source>
</evidence>
<dbReference type="InterPro" id="IPR018154">
    <property type="entry name" value="TLV/ENV_coat_polyprotein"/>
</dbReference>
<evidence type="ECO:0008006" key="5">
    <source>
        <dbReference type="Google" id="ProtNLM"/>
    </source>
</evidence>
<dbReference type="PANTHER" id="PTHR10424:SF82">
    <property type="entry name" value="ENVELOPE GLYCOPROTEIN-RELATED"/>
    <property type="match status" value="1"/>
</dbReference>
<dbReference type="PANTHER" id="PTHR10424">
    <property type="entry name" value="VIRAL ENVELOPE PROTEIN"/>
    <property type="match status" value="1"/>
</dbReference>
<proteinExistence type="predicted"/>
<feature type="transmembrane region" description="Helical" evidence="2">
    <location>
        <begin position="291"/>
        <end position="317"/>
    </location>
</feature>
<keyword evidence="4" id="KW-1185">Reference proteome</keyword>
<dbReference type="CDD" id="cd09851">
    <property type="entry name" value="HTLV-1-like_HR1-HR2"/>
    <property type="match status" value="1"/>
</dbReference>